<dbReference type="Proteomes" id="UP000315349">
    <property type="component" value="Chromosome"/>
</dbReference>
<organism evidence="1 2">
    <name type="scientific">Planctopirus ephydatiae</name>
    <dbReference type="NCBI Taxonomy" id="2528019"/>
    <lineage>
        <taxon>Bacteria</taxon>
        <taxon>Pseudomonadati</taxon>
        <taxon>Planctomycetota</taxon>
        <taxon>Planctomycetia</taxon>
        <taxon>Planctomycetales</taxon>
        <taxon>Planctomycetaceae</taxon>
        <taxon>Planctopirus</taxon>
    </lineage>
</organism>
<dbReference type="EMBL" id="CP036299">
    <property type="protein sequence ID" value="QDV31552.1"/>
    <property type="molecule type" value="Genomic_DNA"/>
</dbReference>
<accession>A0A518GSJ2</accession>
<proteinExistence type="predicted"/>
<sequence>MNQNLLVREDMLTMMLFAKCRKNAGGAYRQNVNRS</sequence>
<protein>
    <submittedName>
        <fullName evidence="1">Uncharacterized protein</fullName>
    </submittedName>
</protein>
<gene>
    <name evidence="1" type="ORF">Spb1_34970</name>
</gene>
<dbReference type="KEGG" id="peh:Spb1_34970"/>
<dbReference type="AlphaFoldDB" id="A0A518GSJ2"/>
<reference evidence="1 2" key="1">
    <citation type="submission" date="2019-02" db="EMBL/GenBank/DDBJ databases">
        <title>Deep-cultivation of Planctomycetes and their phenomic and genomic characterization uncovers novel biology.</title>
        <authorList>
            <person name="Wiegand S."/>
            <person name="Jogler M."/>
            <person name="Boedeker C."/>
            <person name="Pinto D."/>
            <person name="Vollmers J."/>
            <person name="Rivas-Marin E."/>
            <person name="Kohn T."/>
            <person name="Peeters S.H."/>
            <person name="Heuer A."/>
            <person name="Rast P."/>
            <person name="Oberbeckmann S."/>
            <person name="Bunk B."/>
            <person name="Jeske O."/>
            <person name="Meyerdierks A."/>
            <person name="Storesund J.E."/>
            <person name="Kallscheuer N."/>
            <person name="Luecker S."/>
            <person name="Lage O.M."/>
            <person name="Pohl T."/>
            <person name="Merkel B.J."/>
            <person name="Hornburger P."/>
            <person name="Mueller R.-W."/>
            <person name="Bruemmer F."/>
            <person name="Labrenz M."/>
            <person name="Spormann A.M."/>
            <person name="Op den Camp H."/>
            <person name="Overmann J."/>
            <person name="Amann R."/>
            <person name="Jetten M.S.M."/>
            <person name="Mascher T."/>
            <person name="Medema M.H."/>
            <person name="Devos D.P."/>
            <person name="Kaster A.-K."/>
            <person name="Ovreas L."/>
            <person name="Rohde M."/>
            <person name="Galperin M.Y."/>
            <person name="Jogler C."/>
        </authorList>
    </citation>
    <scope>NUCLEOTIDE SEQUENCE [LARGE SCALE GENOMIC DNA]</scope>
    <source>
        <strain evidence="1 2">Spb1</strain>
    </source>
</reference>
<evidence type="ECO:0000313" key="2">
    <source>
        <dbReference type="Proteomes" id="UP000315349"/>
    </source>
</evidence>
<evidence type="ECO:0000313" key="1">
    <source>
        <dbReference type="EMBL" id="QDV31552.1"/>
    </source>
</evidence>
<keyword evidence="2" id="KW-1185">Reference proteome</keyword>
<name>A0A518GSJ2_9PLAN</name>